<sequence>MDTLSNPRKRKAKTLARMDYCTQLASQWMLKEVKKSREDNLVVSPVSLNVVLNMVATGLKGRTLETMLGFLGSENINQINLESVKMMAVAADVGSSDNGDDGLLENKTNSHPPS</sequence>
<dbReference type="Proteomes" id="UP001062846">
    <property type="component" value="Chromosome 6"/>
</dbReference>
<reference evidence="1" key="1">
    <citation type="submission" date="2022-02" db="EMBL/GenBank/DDBJ databases">
        <title>Plant Genome Project.</title>
        <authorList>
            <person name="Zhang R.-G."/>
        </authorList>
    </citation>
    <scope>NUCLEOTIDE SEQUENCE</scope>
    <source>
        <strain evidence="1">AT1</strain>
    </source>
</reference>
<keyword evidence="2" id="KW-1185">Reference proteome</keyword>
<evidence type="ECO:0000313" key="2">
    <source>
        <dbReference type="Proteomes" id="UP001062846"/>
    </source>
</evidence>
<gene>
    <name evidence="1" type="ORF">RHMOL_Rhmol06G0056100</name>
</gene>
<dbReference type="EMBL" id="CM046393">
    <property type="protein sequence ID" value="KAI8549833.1"/>
    <property type="molecule type" value="Genomic_DNA"/>
</dbReference>
<evidence type="ECO:0000313" key="1">
    <source>
        <dbReference type="EMBL" id="KAI8549833.1"/>
    </source>
</evidence>
<accession>A0ACC0NBD6</accession>
<organism evidence="1 2">
    <name type="scientific">Rhododendron molle</name>
    <name type="common">Chinese azalea</name>
    <name type="synonym">Azalea mollis</name>
    <dbReference type="NCBI Taxonomy" id="49168"/>
    <lineage>
        <taxon>Eukaryota</taxon>
        <taxon>Viridiplantae</taxon>
        <taxon>Streptophyta</taxon>
        <taxon>Embryophyta</taxon>
        <taxon>Tracheophyta</taxon>
        <taxon>Spermatophyta</taxon>
        <taxon>Magnoliopsida</taxon>
        <taxon>eudicotyledons</taxon>
        <taxon>Gunneridae</taxon>
        <taxon>Pentapetalae</taxon>
        <taxon>asterids</taxon>
        <taxon>Ericales</taxon>
        <taxon>Ericaceae</taxon>
        <taxon>Ericoideae</taxon>
        <taxon>Rhodoreae</taxon>
        <taxon>Rhododendron</taxon>
    </lineage>
</organism>
<proteinExistence type="predicted"/>
<protein>
    <submittedName>
        <fullName evidence="1">Uncharacterized protein</fullName>
    </submittedName>
</protein>
<name>A0ACC0NBD6_RHOML</name>
<comment type="caution">
    <text evidence="1">The sequence shown here is derived from an EMBL/GenBank/DDBJ whole genome shotgun (WGS) entry which is preliminary data.</text>
</comment>